<proteinExistence type="predicted"/>
<accession>A0ABQ5XU14</accession>
<gene>
    <name evidence="2" type="ORF">GCM10007901_29320</name>
</gene>
<protein>
    <submittedName>
        <fullName evidence="2">DUF2063 domain-containing protein</fullName>
    </submittedName>
</protein>
<comment type="caution">
    <text evidence="2">The sequence shown here is derived from an EMBL/GenBank/DDBJ whole genome shotgun (WGS) entry which is preliminary data.</text>
</comment>
<dbReference type="Proteomes" id="UP001156670">
    <property type="component" value="Unassembled WGS sequence"/>
</dbReference>
<reference evidence="3" key="1">
    <citation type="journal article" date="2019" name="Int. J. Syst. Evol. Microbiol.">
        <title>The Global Catalogue of Microorganisms (GCM) 10K type strain sequencing project: providing services to taxonomists for standard genome sequencing and annotation.</title>
        <authorList>
            <consortium name="The Broad Institute Genomics Platform"/>
            <consortium name="The Broad Institute Genome Sequencing Center for Infectious Disease"/>
            <person name="Wu L."/>
            <person name="Ma J."/>
        </authorList>
    </citation>
    <scope>NUCLEOTIDE SEQUENCE [LARGE SCALE GENOMIC DNA]</scope>
    <source>
        <strain evidence="3">NBRC 111980</strain>
    </source>
</reference>
<dbReference type="RefSeq" id="WP_284321675.1">
    <property type="nucleotide sequence ID" value="NZ_BSOB01000025.1"/>
</dbReference>
<sequence length="257" mass="28889">MSTLQAIQQQMQQAVLTAQTSPLSSVRSDAIADVHSRLAVYQHGYRIRLRDALKNEFVGLSSMVSRGFDALLDTYVETHPSNHFNIRWYGTGLAGFLENKRHDKPQLAEMARLDWAISTAFDATDEPSIDITQLATIPPEAWATLQLVPQGNLQVLSCAYNVDTFRRAADHGTTRPHLRRYAKPRRILVWRHAMSIHYRRLEEDESQVLTAVQRGESFATLCAILAEYHGETAAMSRMVALLQAWVGAGLLRDLGTM</sequence>
<evidence type="ECO:0000259" key="1">
    <source>
        <dbReference type="Pfam" id="PF09836"/>
    </source>
</evidence>
<dbReference type="EMBL" id="BSOB01000025">
    <property type="protein sequence ID" value="GLQ93981.1"/>
    <property type="molecule type" value="Genomic_DNA"/>
</dbReference>
<name>A0ABQ5XU14_9GAMM</name>
<dbReference type="InterPro" id="IPR018640">
    <property type="entry name" value="DUF2063"/>
</dbReference>
<feature type="domain" description="Putative DNA-binding" evidence="1">
    <location>
        <begin position="7"/>
        <end position="97"/>
    </location>
</feature>
<organism evidence="2 3">
    <name type="scientific">Dyella acidisoli</name>
    <dbReference type="NCBI Taxonomy" id="1867834"/>
    <lineage>
        <taxon>Bacteria</taxon>
        <taxon>Pseudomonadati</taxon>
        <taxon>Pseudomonadota</taxon>
        <taxon>Gammaproteobacteria</taxon>
        <taxon>Lysobacterales</taxon>
        <taxon>Rhodanobacteraceae</taxon>
        <taxon>Dyella</taxon>
    </lineage>
</organism>
<keyword evidence="3" id="KW-1185">Reference proteome</keyword>
<evidence type="ECO:0000313" key="2">
    <source>
        <dbReference type="EMBL" id="GLQ93981.1"/>
    </source>
</evidence>
<evidence type="ECO:0000313" key="3">
    <source>
        <dbReference type="Proteomes" id="UP001156670"/>
    </source>
</evidence>
<dbReference type="Pfam" id="PF09836">
    <property type="entry name" value="DUF2063"/>
    <property type="match status" value="1"/>
</dbReference>